<comment type="caution">
    <text evidence="2">The sequence shown here is derived from an EMBL/GenBank/DDBJ whole genome shotgun (WGS) entry which is preliminary data.</text>
</comment>
<dbReference type="InterPro" id="IPR001214">
    <property type="entry name" value="SET_dom"/>
</dbReference>
<organism evidence="2 3">
    <name type="scientific">Thiobaca trueperi</name>
    <dbReference type="NCBI Taxonomy" id="127458"/>
    <lineage>
        <taxon>Bacteria</taxon>
        <taxon>Pseudomonadati</taxon>
        <taxon>Pseudomonadota</taxon>
        <taxon>Gammaproteobacteria</taxon>
        <taxon>Chromatiales</taxon>
        <taxon>Chromatiaceae</taxon>
        <taxon>Thiobaca</taxon>
    </lineage>
</organism>
<gene>
    <name evidence="2" type="ORF">EDC35_10895</name>
</gene>
<dbReference type="AlphaFoldDB" id="A0A4R3MSW5"/>
<reference evidence="2 3" key="1">
    <citation type="submission" date="2019-03" db="EMBL/GenBank/DDBJ databases">
        <title>Genomic Encyclopedia of Type Strains, Phase IV (KMG-IV): sequencing the most valuable type-strain genomes for metagenomic binning, comparative biology and taxonomic classification.</title>
        <authorList>
            <person name="Goeker M."/>
        </authorList>
    </citation>
    <scope>NUCLEOTIDE SEQUENCE [LARGE SCALE GENOMIC DNA]</scope>
    <source>
        <strain evidence="2 3">DSM 13587</strain>
    </source>
</reference>
<evidence type="ECO:0000259" key="1">
    <source>
        <dbReference type="Pfam" id="PF00856"/>
    </source>
</evidence>
<evidence type="ECO:0000313" key="2">
    <source>
        <dbReference type="EMBL" id="TCT19488.1"/>
    </source>
</evidence>
<dbReference type="Proteomes" id="UP000295717">
    <property type="component" value="Unassembled WGS sequence"/>
</dbReference>
<dbReference type="Gene3D" id="2.170.270.10">
    <property type="entry name" value="SET domain"/>
    <property type="match status" value="1"/>
</dbReference>
<proteinExistence type="predicted"/>
<dbReference type="SUPFAM" id="SSF82199">
    <property type="entry name" value="SET domain"/>
    <property type="match status" value="1"/>
</dbReference>
<feature type="domain" description="SET" evidence="1">
    <location>
        <begin position="45"/>
        <end position="85"/>
    </location>
</feature>
<dbReference type="RefSeq" id="WP_243651692.1">
    <property type="nucleotide sequence ID" value="NZ_SMAO01000008.1"/>
</dbReference>
<sequence>MGCFARIGFAVGDFIGTFEGAEVDEDGTHVLWLYDDETGVLVGRRGDNLLRWLNHRDQPNAEFDGFDLYACQPISIDDEITIDYGATP</sequence>
<name>A0A4R3MSW5_9GAMM</name>
<dbReference type="Pfam" id="PF00856">
    <property type="entry name" value="SET"/>
    <property type="match status" value="1"/>
</dbReference>
<protein>
    <recommendedName>
        <fullName evidence="1">SET domain-containing protein</fullName>
    </recommendedName>
</protein>
<keyword evidence="3" id="KW-1185">Reference proteome</keyword>
<dbReference type="EMBL" id="SMAO01000008">
    <property type="protein sequence ID" value="TCT19488.1"/>
    <property type="molecule type" value="Genomic_DNA"/>
</dbReference>
<accession>A0A4R3MSW5</accession>
<evidence type="ECO:0000313" key="3">
    <source>
        <dbReference type="Proteomes" id="UP000295717"/>
    </source>
</evidence>
<dbReference type="InterPro" id="IPR046341">
    <property type="entry name" value="SET_dom_sf"/>
</dbReference>